<dbReference type="EMBL" id="JAPDRP010000031">
    <property type="protein sequence ID" value="KAJ9634648.1"/>
    <property type="molecule type" value="Genomic_DNA"/>
</dbReference>
<evidence type="ECO:0000313" key="2">
    <source>
        <dbReference type="Proteomes" id="UP001172680"/>
    </source>
</evidence>
<accession>A0ACC2YHE6</accession>
<name>A0ACC2YHE6_9PEZI</name>
<protein>
    <submittedName>
        <fullName evidence="1">Uncharacterized protein</fullName>
    </submittedName>
</protein>
<reference evidence="1" key="1">
    <citation type="submission" date="2022-10" db="EMBL/GenBank/DDBJ databases">
        <title>Culturing micro-colonial fungi from biological soil crusts in the Mojave desert and describing Neophaeococcomyces mojavensis, and introducing the new genera and species Taxawa tesnikishii.</title>
        <authorList>
            <person name="Kurbessoian T."/>
            <person name="Stajich J.E."/>
        </authorList>
    </citation>
    <scope>NUCLEOTIDE SEQUENCE</scope>
    <source>
        <strain evidence="1">JES_115</strain>
    </source>
</reference>
<dbReference type="Proteomes" id="UP001172680">
    <property type="component" value="Unassembled WGS sequence"/>
</dbReference>
<evidence type="ECO:0000313" key="1">
    <source>
        <dbReference type="EMBL" id="KAJ9634648.1"/>
    </source>
</evidence>
<gene>
    <name evidence="1" type="ORF">H2199_008933</name>
</gene>
<proteinExistence type="predicted"/>
<keyword evidence="2" id="KW-1185">Reference proteome</keyword>
<sequence length="343" mass="38240">MESFCRSVYIAHVDAFWHAPPSASFPQPMTPSFSRDIPTTVSPRKGTITLLFYTPKGYAARHGDTEGSRYPVLVNFHGGGFTIGNAGDDARWATAVVDIVDAVVVSVDYRLAPRYPFPTAVEDGVDAILYLILNAEELDIDPNRIGVSGFSAGGNLAFTVPLRLREELQRRRGRGAQALLPAYLAGNEGKVVVIVSWYPVTDFATSTRDERRKSNVRPDRELPKFMTNLFDASYLYPPQQVSLSDLYLSPAVAPHEVLRELPEDIIIYSCEWDGLRAEAERFQRHLVEELGKRVRYNVVPGVQHAWDRSPNPFKSSPVAEQAYREACIEMKTVFDSQGVPGYG</sequence>
<comment type="caution">
    <text evidence="1">The sequence shown here is derived from an EMBL/GenBank/DDBJ whole genome shotgun (WGS) entry which is preliminary data.</text>
</comment>
<organism evidence="1 2">
    <name type="scientific">Coniosporium tulheliwenetii</name>
    <dbReference type="NCBI Taxonomy" id="3383036"/>
    <lineage>
        <taxon>Eukaryota</taxon>
        <taxon>Fungi</taxon>
        <taxon>Dikarya</taxon>
        <taxon>Ascomycota</taxon>
        <taxon>Pezizomycotina</taxon>
        <taxon>Dothideomycetes</taxon>
        <taxon>Dothideomycetes incertae sedis</taxon>
        <taxon>Coniosporium</taxon>
    </lineage>
</organism>